<gene>
    <name evidence="1" type="ORF">HMPREF9098_0363</name>
</gene>
<dbReference type="HOGENOM" id="CLU_2235430_0_0_4"/>
<comment type="caution">
    <text evidence="1">The sequence shown here is derived from an EMBL/GenBank/DDBJ whole genome shotgun (WGS) entry which is preliminary data.</text>
</comment>
<sequence length="108" mass="12698">MEINMNNLITRLENNRFIDDVRQNLTFNAAEYAALIALLQEIETRTRRRKTIDKRLASSLYEIPKLVWIWHLNLKHDPNHQDRSIVAELEDAWFELDALIGERILAAG</sequence>
<evidence type="ECO:0000313" key="1">
    <source>
        <dbReference type="EMBL" id="EGC18214.1"/>
    </source>
</evidence>
<name>F0EWY3_9NEIS</name>
<evidence type="ECO:0000313" key="2">
    <source>
        <dbReference type="Proteomes" id="UP000004088"/>
    </source>
</evidence>
<keyword evidence="2" id="KW-1185">Reference proteome</keyword>
<dbReference type="EMBL" id="AEWV01000006">
    <property type="protein sequence ID" value="EGC18214.1"/>
    <property type="molecule type" value="Genomic_DNA"/>
</dbReference>
<proteinExistence type="predicted"/>
<organism evidence="1 2">
    <name type="scientific">Kingella denitrificans ATCC 33394</name>
    <dbReference type="NCBI Taxonomy" id="888741"/>
    <lineage>
        <taxon>Bacteria</taxon>
        <taxon>Pseudomonadati</taxon>
        <taxon>Pseudomonadota</taxon>
        <taxon>Betaproteobacteria</taxon>
        <taxon>Neisseriales</taxon>
        <taxon>Neisseriaceae</taxon>
        <taxon>Kingella</taxon>
    </lineage>
</organism>
<accession>F0EWY3</accession>
<protein>
    <submittedName>
        <fullName evidence="1">Uncharacterized protein</fullName>
    </submittedName>
</protein>
<reference evidence="1 2" key="1">
    <citation type="submission" date="2011-01" db="EMBL/GenBank/DDBJ databases">
        <authorList>
            <person name="Muzny D."/>
            <person name="Qin X."/>
            <person name="Deng J."/>
            <person name="Jiang H."/>
            <person name="Liu Y."/>
            <person name="Qu J."/>
            <person name="Song X.-Z."/>
            <person name="Zhang L."/>
            <person name="Thornton R."/>
            <person name="Coyle M."/>
            <person name="Francisco L."/>
            <person name="Jackson L."/>
            <person name="Javaid M."/>
            <person name="Korchina V."/>
            <person name="Kovar C."/>
            <person name="Mata R."/>
            <person name="Mathew T."/>
            <person name="Ngo R."/>
            <person name="Nguyen L."/>
            <person name="Nguyen N."/>
            <person name="Okwuonu G."/>
            <person name="Ongeri F."/>
            <person name="Pham C."/>
            <person name="Simmons D."/>
            <person name="Wilczek-Boney K."/>
            <person name="Hale W."/>
            <person name="Jakkamsetti A."/>
            <person name="Pham P."/>
            <person name="Ruth R."/>
            <person name="San Lucas F."/>
            <person name="Warren J."/>
            <person name="Zhang J."/>
            <person name="Zhao Z."/>
            <person name="Zhou C."/>
            <person name="Zhu D."/>
            <person name="Lee S."/>
            <person name="Bess C."/>
            <person name="Blankenburg K."/>
            <person name="Forbes L."/>
            <person name="Fu Q."/>
            <person name="Gubbala S."/>
            <person name="Hirani K."/>
            <person name="Jayaseelan J.C."/>
            <person name="Lara F."/>
            <person name="Munidasa M."/>
            <person name="Palculict T."/>
            <person name="Patil S."/>
            <person name="Pu L.-L."/>
            <person name="Saada N."/>
            <person name="Tang L."/>
            <person name="Weissenberger G."/>
            <person name="Zhu Y."/>
            <person name="Hemphill L."/>
            <person name="Shang Y."/>
            <person name="Youmans B."/>
            <person name="Ayvaz T."/>
            <person name="Ross M."/>
            <person name="Santibanez J."/>
            <person name="Aqrawi P."/>
            <person name="Gross S."/>
            <person name="Joshi V."/>
            <person name="Fowler G."/>
            <person name="Nazareth L."/>
            <person name="Reid J."/>
            <person name="Worley K."/>
            <person name="Petrosino J."/>
            <person name="Highlander S."/>
            <person name="Gibbs R."/>
        </authorList>
    </citation>
    <scope>NUCLEOTIDE SEQUENCE [LARGE SCALE GENOMIC DNA]</scope>
    <source>
        <strain evidence="1 2">ATCC 33394</strain>
    </source>
</reference>
<dbReference type="AlphaFoldDB" id="F0EWY3"/>
<dbReference type="Proteomes" id="UP000004088">
    <property type="component" value="Unassembled WGS sequence"/>
</dbReference>